<name>A0A926WIG3_9NOST</name>
<feature type="domain" description="Winged helix-turn helix" evidence="1">
    <location>
        <begin position="110"/>
        <end position="165"/>
    </location>
</feature>
<gene>
    <name evidence="2" type="ORF">H6G06_17280</name>
</gene>
<dbReference type="InterPro" id="IPR009057">
    <property type="entry name" value="Homeodomain-like_sf"/>
</dbReference>
<dbReference type="InterPro" id="IPR025959">
    <property type="entry name" value="Winged_HTH_dom"/>
</dbReference>
<dbReference type="RefSeq" id="WP_190562297.1">
    <property type="nucleotide sequence ID" value="NZ_JACJQU010000010.1"/>
</dbReference>
<protein>
    <submittedName>
        <fullName evidence="2">Winged helix-turn-helix domain-containing protein</fullName>
    </submittedName>
</protein>
<comment type="caution">
    <text evidence="2">The sequence shown here is derived from an EMBL/GenBank/DDBJ whole genome shotgun (WGS) entry which is preliminary data.</text>
</comment>
<dbReference type="Proteomes" id="UP000662185">
    <property type="component" value="Unassembled WGS sequence"/>
</dbReference>
<dbReference type="Pfam" id="PF13592">
    <property type="entry name" value="HTH_33"/>
    <property type="match status" value="1"/>
</dbReference>
<dbReference type="AlphaFoldDB" id="A0A926WIG3"/>
<evidence type="ECO:0000259" key="1">
    <source>
        <dbReference type="Pfam" id="PF13592"/>
    </source>
</evidence>
<dbReference type="EMBL" id="JACJQU010000010">
    <property type="protein sequence ID" value="MBD2295185.1"/>
    <property type="molecule type" value="Genomic_DNA"/>
</dbReference>
<keyword evidence="3" id="KW-1185">Reference proteome</keyword>
<reference evidence="3" key="1">
    <citation type="journal article" date="2020" name="ISME J.">
        <title>Comparative genomics reveals insights into cyanobacterial evolution and habitat adaptation.</title>
        <authorList>
            <person name="Chen M.Y."/>
            <person name="Teng W.K."/>
            <person name="Zhao L."/>
            <person name="Hu C.X."/>
            <person name="Zhou Y.K."/>
            <person name="Han B.P."/>
            <person name="Song L.R."/>
            <person name="Shu W.S."/>
        </authorList>
    </citation>
    <scope>NUCLEOTIDE SEQUENCE [LARGE SCALE GENOMIC DNA]</scope>
    <source>
        <strain evidence="3">FACHB-251</strain>
    </source>
</reference>
<dbReference type="Pfam" id="PF13384">
    <property type="entry name" value="HTH_23"/>
    <property type="match status" value="1"/>
</dbReference>
<accession>A0A926WIG3</accession>
<sequence>MTRSEQLSRKSFEQEEWQKLFYKYQQQYIRRRLEAIKCLHDGKTRQEVMDKLGCARQSLITWIDMYCQGGLKALVTPIKSKRIQRLGCEEKEQIKKMLLQEKPTDYGIDRQIWTGKIIIEVIQQRWGIELKDSRIYDILKEMGLSHQKAHRDYENSEPKVQKEFVVTIKKNWQN</sequence>
<evidence type="ECO:0000313" key="2">
    <source>
        <dbReference type="EMBL" id="MBD2295185.1"/>
    </source>
</evidence>
<dbReference type="SUPFAM" id="SSF46689">
    <property type="entry name" value="Homeodomain-like"/>
    <property type="match status" value="1"/>
</dbReference>
<proteinExistence type="predicted"/>
<organism evidence="2 3">
    <name type="scientific">Anabaena sphaerica FACHB-251</name>
    <dbReference type="NCBI Taxonomy" id="2692883"/>
    <lineage>
        <taxon>Bacteria</taxon>
        <taxon>Bacillati</taxon>
        <taxon>Cyanobacteriota</taxon>
        <taxon>Cyanophyceae</taxon>
        <taxon>Nostocales</taxon>
        <taxon>Nostocaceae</taxon>
        <taxon>Anabaena</taxon>
    </lineage>
</organism>
<evidence type="ECO:0000313" key="3">
    <source>
        <dbReference type="Proteomes" id="UP000662185"/>
    </source>
</evidence>